<dbReference type="EMBL" id="CP163435">
    <property type="protein sequence ID" value="XDQ24065.1"/>
    <property type="molecule type" value="Genomic_DNA"/>
</dbReference>
<keyword evidence="2" id="KW-0378">Hydrolase</keyword>
<evidence type="ECO:0000313" key="2">
    <source>
        <dbReference type="EMBL" id="XDQ24065.1"/>
    </source>
</evidence>
<feature type="domain" description="Beta-lactamase-related" evidence="1">
    <location>
        <begin position="25"/>
        <end position="344"/>
    </location>
</feature>
<dbReference type="GO" id="GO:0016787">
    <property type="term" value="F:hydrolase activity"/>
    <property type="evidence" value="ECO:0007669"/>
    <property type="project" value="UniProtKB-KW"/>
</dbReference>
<gene>
    <name evidence="2" type="ORF">AB5J56_04825</name>
</gene>
<dbReference type="Gene3D" id="3.40.710.10">
    <property type="entry name" value="DD-peptidase/beta-lactamase superfamily"/>
    <property type="match status" value="1"/>
</dbReference>
<sequence length="472" mass="50195">MSTTKINGKRGGRHAFAQAHWQDRLDRMRSRYHVPGATLAVLVDGEIHELASGVLHRGTGEKVTTDSVFQSGSIAKVYTATLVMQLVDSGDLRLDSKVVDVLPGFAVADDEVTETVTIGQLLSHTSGIGGEFTQDTGRGDDCLARYVEACADVGQDCPPGTVVSYSSTGYAILGRIVEVVTGQTWDDALRDRLLEPLGLQHSMTLPEEALRFRVAMSHLGELGEDPEPAPVWDMLPRSAGPYGRVLVTAGDVVRFARMHLDGGTAPDGRPVLSAESAASMRQRVVDCADEWSFMADGWGHGWALYDWDGVAGYGHDGAALGQFSFLRVVPGSGVVAVLLTNGGDATGLFVNLFQELLGDLAGVRLPDVFAPAAEPRSVDVSPLTGTYEREGVRITIDRRNNGVPHVQLGLTDSVAAEYAPPIEADLVAVSDTVLAMPGIGPVSAPWLPLVFGTLPDGTPYVYFGMRAAAKTA</sequence>
<dbReference type="EC" id="3.-.-.-" evidence="2"/>
<dbReference type="PANTHER" id="PTHR46825">
    <property type="entry name" value="D-ALANYL-D-ALANINE-CARBOXYPEPTIDASE/ENDOPEPTIDASE AMPH"/>
    <property type="match status" value="1"/>
</dbReference>
<dbReference type="RefSeq" id="WP_369230376.1">
    <property type="nucleotide sequence ID" value="NZ_CP163435.1"/>
</dbReference>
<name>A0AB39P2L7_9ACTN</name>
<proteinExistence type="predicted"/>
<reference evidence="2" key="1">
    <citation type="submission" date="2024-07" db="EMBL/GenBank/DDBJ databases">
        <authorList>
            <person name="Yu S.T."/>
        </authorList>
    </citation>
    <scope>NUCLEOTIDE SEQUENCE</scope>
    <source>
        <strain evidence="2">R21</strain>
    </source>
</reference>
<dbReference type="AlphaFoldDB" id="A0AB39P2L7"/>
<accession>A0AB39P2L7</accession>
<evidence type="ECO:0000259" key="1">
    <source>
        <dbReference type="Pfam" id="PF00144"/>
    </source>
</evidence>
<dbReference type="InterPro" id="IPR050491">
    <property type="entry name" value="AmpC-like"/>
</dbReference>
<organism evidence="2">
    <name type="scientific">Streptomyces sp. R21</name>
    <dbReference type="NCBI Taxonomy" id="3238627"/>
    <lineage>
        <taxon>Bacteria</taxon>
        <taxon>Bacillati</taxon>
        <taxon>Actinomycetota</taxon>
        <taxon>Actinomycetes</taxon>
        <taxon>Kitasatosporales</taxon>
        <taxon>Streptomycetaceae</taxon>
        <taxon>Streptomyces</taxon>
    </lineage>
</organism>
<dbReference type="InterPro" id="IPR012338">
    <property type="entry name" value="Beta-lactam/transpept-like"/>
</dbReference>
<dbReference type="InterPro" id="IPR001466">
    <property type="entry name" value="Beta-lactam-related"/>
</dbReference>
<dbReference type="SUPFAM" id="SSF56601">
    <property type="entry name" value="beta-lactamase/transpeptidase-like"/>
    <property type="match status" value="1"/>
</dbReference>
<dbReference type="PANTHER" id="PTHR46825:SF9">
    <property type="entry name" value="BETA-LACTAMASE-RELATED DOMAIN-CONTAINING PROTEIN"/>
    <property type="match status" value="1"/>
</dbReference>
<protein>
    <submittedName>
        <fullName evidence="2">Serine hydrolase domain-containing protein</fullName>
        <ecNumber evidence="2">3.-.-.-</ecNumber>
    </submittedName>
</protein>
<dbReference type="Pfam" id="PF00144">
    <property type="entry name" value="Beta-lactamase"/>
    <property type="match status" value="1"/>
</dbReference>